<dbReference type="EC" id="3.1.-.-" evidence="5"/>
<evidence type="ECO:0000256" key="2">
    <source>
        <dbReference type="ARBA" id="ARBA00022801"/>
    </source>
</evidence>
<evidence type="ECO:0000256" key="1">
    <source>
        <dbReference type="ARBA" id="ARBA00022722"/>
    </source>
</evidence>
<dbReference type="Pfam" id="PF04231">
    <property type="entry name" value="Endonuclease_1"/>
    <property type="match status" value="1"/>
</dbReference>
<dbReference type="PANTHER" id="PTHR33607">
    <property type="entry name" value="ENDONUCLEASE-1"/>
    <property type="match status" value="1"/>
</dbReference>
<evidence type="ECO:0000313" key="5">
    <source>
        <dbReference type="EMBL" id="VEU76574.1"/>
    </source>
</evidence>
<feature type="signal peptide" evidence="4">
    <location>
        <begin position="1"/>
        <end position="23"/>
    </location>
</feature>
<reference evidence="5 6" key="1">
    <citation type="submission" date="2019-01" db="EMBL/GenBank/DDBJ databases">
        <authorList>
            <consortium name="Pathogen Informatics"/>
        </authorList>
    </citation>
    <scope>NUCLEOTIDE SEQUENCE [LARGE SCALE GENOMIC DNA]</scope>
    <source>
        <strain evidence="5 6">NCTC10179</strain>
    </source>
</reference>
<dbReference type="SUPFAM" id="SSF54060">
    <property type="entry name" value="His-Me finger endonucleases"/>
    <property type="match status" value="1"/>
</dbReference>
<keyword evidence="6" id="KW-1185">Reference proteome</keyword>
<name>A0A449B7K6_9BACT</name>
<feature type="region of interest" description="Disordered" evidence="3">
    <location>
        <begin position="180"/>
        <end position="201"/>
    </location>
</feature>
<accession>A0A449B7K6</accession>
<evidence type="ECO:0000256" key="4">
    <source>
        <dbReference type="SAM" id="SignalP"/>
    </source>
</evidence>
<proteinExistence type="predicted"/>
<dbReference type="GO" id="GO:0004518">
    <property type="term" value="F:nuclease activity"/>
    <property type="evidence" value="ECO:0007669"/>
    <property type="project" value="UniProtKB-KW"/>
</dbReference>
<feature type="compositionally biased region" description="Low complexity" evidence="3">
    <location>
        <begin position="50"/>
        <end position="67"/>
    </location>
</feature>
<keyword evidence="4" id="KW-0732">Signal</keyword>
<gene>
    <name evidence="5" type="primary">bsn</name>
    <name evidence="5" type="ORF">NCTC10179_00774</name>
</gene>
<dbReference type="Proteomes" id="UP000289497">
    <property type="component" value="Chromosome"/>
</dbReference>
<evidence type="ECO:0000313" key="6">
    <source>
        <dbReference type="Proteomes" id="UP000289497"/>
    </source>
</evidence>
<dbReference type="EMBL" id="LR215039">
    <property type="protein sequence ID" value="VEU76574.1"/>
    <property type="molecule type" value="Genomic_DNA"/>
</dbReference>
<sequence length="607" mass="66470">MNLKKLLLISGSILAAIPTVAIAAACGPQVQKDQPTTPEKPAEPAPTPANPGTTTGETPTAPVTPTQPVNADAVFEVVSLDNLKSEVAFSKTKNRNTVRARKGADGSLVLVSGGSQPKDLLKLKDGLDLSKLTFLTYTNKKDSSKTYQYIEATITDDNTLTFTYTYDRKSITQVIKLSDSASSNSTEQPAQPSNNATTTASEAQDGNLVVVSVANLQAEIEFSQGKGFPTLRLRKFDDSGILKGGGSAKKELVKFKEGIDLSKVSFLTYTNRKDASKSYDYLDAKILADGNLEVTYTYDGQSVTQVIKVNNSTSSNNSSTGSNSSVSVEPVVVASGNYEYVYDSSNDYYKALEGLSGVALAQKINEIQNSRHKTTNYGMLPSFYNSSSAFKDNFYEKDGTILDIYSENPAGKDPYTYRTYSGNQASAEGQGMNREHVIPQSWFNKAEPIRSDAHFVWPTDIKVNGLRGNLPHDNVVNVSQTTRNGSKLGANDLRQSVFEPIDAFKGDVARAYLYFSLTYNNKDIYSGTSIFQRNFPYLPSHYLNTYLGWNAKDVVDPFDVTRNNEGEKYNKLRNPFIDYPDLAENLYGSNPKPFVNKGVLVSLRAKS</sequence>
<dbReference type="InterPro" id="IPR054816">
    <property type="entry name" value="Lipoprotein_mollicutes-type_CS"/>
</dbReference>
<dbReference type="OrthoDB" id="9801679at2"/>
<dbReference type="InterPro" id="IPR044925">
    <property type="entry name" value="His-Me_finger_sf"/>
</dbReference>
<dbReference type="NCBIfam" id="NF045726">
    <property type="entry name" value="XXplasma_LP"/>
    <property type="match status" value="1"/>
</dbReference>
<organism evidence="5 6">
    <name type="scientific">Mycoplasmopsis columboralis</name>
    <dbReference type="NCBI Taxonomy" id="171282"/>
    <lineage>
        <taxon>Bacteria</taxon>
        <taxon>Bacillati</taxon>
        <taxon>Mycoplasmatota</taxon>
        <taxon>Mycoplasmoidales</taxon>
        <taxon>Metamycoplasmataceae</taxon>
        <taxon>Mycoplasmopsis</taxon>
    </lineage>
</organism>
<feature type="region of interest" description="Disordered" evidence="3">
    <location>
        <begin position="30"/>
        <end position="67"/>
    </location>
</feature>
<protein>
    <submittedName>
        <fullName evidence="5">Extracellular ribonuclease</fullName>
        <ecNumber evidence="5">3.1.-.-</ecNumber>
    </submittedName>
</protein>
<dbReference type="AlphaFoldDB" id="A0A449B7K6"/>
<keyword evidence="1" id="KW-0540">Nuclease</keyword>
<dbReference type="RefSeq" id="WP_051616997.1">
    <property type="nucleotide sequence ID" value="NZ_LR215039.1"/>
</dbReference>
<dbReference type="PROSITE" id="PS51257">
    <property type="entry name" value="PROKAR_LIPOPROTEIN"/>
    <property type="match status" value="1"/>
</dbReference>
<feature type="chain" id="PRO_5019168840" evidence="4">
    <location>
        <begin position="24"/>
        <end position="607"/>
    </location>
</feature>
<dbReference type="PANTHER" id="PTHR33607:SF2">
    <property type="entry name" value="ENDONUCLEASE-1"/>
    <property type="match status" value="1"/>
</dbReference>
<dbReference type="GO" id="GO:0016787">
    <property type="term" value="F:hydrolase activity"/>
    <property type="evidence" value="ECO:0007669"/>
    <property type="project" value="UniProtKB-KW"/>
</dbReference>
<dbReference type="KEGG" id="mcou:NCTC10179_00774"/>
<dbReference type="InterPro" id="IPR007346">
    <property type="entry name" value="Endonuclease-I"/>
</dbReference>
<evidence type="ECO:0000256" key="3">
    <source>
        <dbReference type="SAM" id="MobiDB-lite"/>
    </source>
</evidence>
<keyword evidence="2 5" id="KW-0378">Hydrolase</keyword>